<reference evidence="7" key="2">
    <citation type="submission" date="2025-08" db="UniProtKB">
        <authorList>
            <consortium name="RefSeq"/>
        </authorList>
    </citation>
    <scope>IDENTIFICATION</scope>
    <source>
        <tissue evidence="7">Young leaves</tissue>
    </source>
</reference>
<feature type="compositionally biased region" description="Polar residues" evidence="4">
    <location>
        <begin position="928"/>
        <end position="950"/>
    </location>
</feature>
<feature type="region of interest" description="Disordered" evidence="4">
    <location>
        <begin position="928"/>
        <end position="1020"/>
    </location>
</feature>
<dbReference type="PANTHER" id="PTHR33400:SF6">
    <property type="entry name" value="HOMEOBOX PROTEIN LUMINIDEPENDENS"/>
    <property type="match status" value="1"/>
</dbReference>
<evidence type="ECO:0000259" key="5">
    <source>
        <dbReference type="PROSITE" id="PS50071"/>
    </source>
</evidence>
<feature type="region of interest" description="Disordered" evidence="4">
    <location>
        <begin position="140"/>
        <end position="182"/>
    </location>
</feature>
<dbReference type="KEGG" id="aprc:113862040"/>
<feature type="DNA-binding region" description="Homeobox" evidence="3">
    <location>
        <begin position="68"/>
        <end position="127"/>
    </location>
</feature>
<evidence type="ECO:0000256" key="4">
    <source>
        <dbReference type="SAM" id="MobiDB-lite"/>
    </source>
</evidence>
<feature type="compositionally biased region" description="Basic and acidic residues" evidence="4">
    <location>
        <begin position="453"/>
        <end position="464"/>
    </location>
</feature>
<feature type="region of interest" description="Disordered" evidence="4">
    <location>
        <begin position="363"/>
        <end position="431"/>
    </location>
</feature>
<evidence type="ECO:0000313" key="6">
    <source>
        <dbReference type="Proteomes" id="UP000694853"/>
    </source>
</evidence>
<feature type="compositionally biased region" description="Polar residues" evidence="4">
    <location>
        <begin position="895"/>
        <end position="908"/>
    </location>
</feature>
<gene>
    <name evidence="7" type="primary">LOC113862040</name>
</gene>
<dbReference type="SMART" id="SM00389">
    <property type="entry name" value="HOX"/>
    <property type="match status" value="1"/>
</dbReference>
<feature type="region of interest" description="Disordered" evidence="4">
    <location>
        <begin position="446"/>
        <end position="468"/>
    </location>
</feature>
<evidence type="ECO:0000256" key="1">
    <source>
        <dbReference type="ARBA" id="ARBA00004123"/>
    </source>
</evidence>
<dbReference type="AlphaFoldDB" id="A0A8B8L3Y5"/>
<dbReference type="Proteomes" id="UP000694853">
    <property type="component" value="Unplaced"/>
</dbReference>
<reference evidence="6" key="1">
    <citation type="journal article" date="2019" name="Toxins">
        <title>Detection of Abrin-Like and Prepropulchellin-Like Toxin Genes and Transcripts Using Whole Genome Sequencing and Full-Length Transcript Sequencing of Abrus precatorius.</title>
        <authorList>
            <person name="Hovde B.T."/>
            <person name="Daligault H.E."/>
            <person name="Hanschen E.R."/>
            <person name="Kunde Y.A."/>
            <person name="Johnson M.B."/>
            <person name="Starkenburg S.R."/>
            <person name="Johnson S.L."/>
        </authorList>
    </citation>
    <scope>NUCLEOTIDE SEQUENCE [LARGE SCALE GENOMIC DNA]</scope>
</reference>
<feature type="compositionally biased region" description="Basic residues" evidence="4">
    <location>
        <begin position="1011"/>
        <end position="1020"/>
    </location>
</feature>
<dbReference type="GO" id="GO:0005634">
    <property type="term" value="C:nucleus"/>
    <property type="evidence" value="ECO:0007669"/>
    <property type="project" value="UniProtKB-SubCell"/>
</dbReference>
<keyword evidence="3" id="KW-0539">Nucleus</keyword>
<keyword evidence="2 3" id="KW-0238">DNA-binding</keyword>
<dbReference type="GeneID" id="113862040"/>
<keyword evidence="6" id="KW-1185">Reference proteome</keyword>
<feature type="region of interest" description="Disordered" evidence="4">
    <location>
        <begin position="701"/>
        <end position="730"/>
    </location>
</feature>
<evidence type="ECO:0000256" key="2">
    <source>
        <dbReference type="ARBA" id="ARBA00023125"/>
    </source>
</evidence>
<dbReference type="GO" id="GO:0003677">
    <property type="term" value="F:DNA binding"/>
    <property type="evidence" value="ECO:0007669"/>
    <property type="project" value="UniProtKB-UniRule"/>
</dbReference>
<evidence type="ECO:0000256" key="3">
    <source>
        <dbReference type="PROSITE-ProRule" id="PRU00108"/>
    </source>
</evidence>
<comment type="subcellular location">
    <subcellularLocation>
        <location evidence="1 3">Nucleus</location>
    </subcellularLocation>
</comment>
<dbReference type="PANTHER" id="PTHR33400">
    <property type="entry name" value="ZINC FINGER CCCH DOMAIN-CONTAINING PROTEIN 6-RELATED"/>
    <property type="match status" value="1"/>
</dbReference>
<dbReference type="InterPro" id="IPR001356">
    <property type="entry name" value="HD"/>
</dbReference>
<dbReference type="RefSeq" id="XP_027351001.1">
    <property type="nucleotide sequence ID" value="XM_027495200.1"/>
</dbReference>
<accession>A0A8B8L3Y5</accession>
<dbReference type="InterPro" id="IPR009057">
    <property type="entry name" value="Homeodomain-like_sf"/>
</dbReference>
<evidence type="ECO:0000313" key="7">
    <source>
        <dbReference type="RefSeq" id="XP_027351001.1"/>
    </source>
</evidence>
<feature type="compositionally biased region" description="Polar residues" evidence="4">
    <location>
        <begin position="712"/>
        <end position="725"/>
    </location>
</feature>
<dbReference type="SUPFAM" id="SSF46689">
    <property type="entry name" value="Homeodomain-like"/>
    <property type="match status" value="1"/>
</dbReference>
<name>A0A8B8L3Y5_ABRPR</name>
<feature type="region of interest" description="Disordered" evidence="4">
    <location>
        <begin position="859"/>
        <end position="915"/>
    </location>
</feature>
<feature type="compositionally biased region" description="Polar residues" evidence="4">
    <location>
        <begin position="407"/>
        <end position="418"/>
    </location>
</feature>
<dbReference type="GO" id="GO:0010228">
    <property type="term" value="P:vegetative to reproductive phase transition of meristem"/>
    <property type="evidence" value="ECO:0007669"/>
    <property type="project" value="TreeGrafter"/>
</dbReference>
<dbReference type="OrthoDB" id="1920276at2759"/>
<dbReference type="Gene3D" id="1.10.10.60">
    <property type="entry name" value="Homeodomain-like"/>
    <property type="match status" value="1"/>
</dbReference>
<dbReference type="PROSITE" id="PS50071">
    <property type="entry name" value="HOMEOBOX_2"/>
    <property type="match status" value="1"/>
</dbReference>
<sequence length="1020" mass="113436">MDVWNEDFLELDVGSSVESFQRFLVSQRELFHSQIHQFQEIVVTQCKLTGVNPLSQEMAAGALSIKIGKRPRDLLNPKAVNYMQSVFSIKDVISKKESREISALFGVTVTQVRDFFTSQRSRVRRLVQLSRERALISKSCEESHDDQINTDPVRPINLAPLDSAGPTNAEEASCSAQEADLSDLDDSDKQFVDNIFSLMQKEETFSGQEKLMEWILTVQNFSVLLWFLTRGGAMTLATWLSKAFVEEQTSVLLLILKVLCHLPLHKALPSHISAILQSVNRLRFYRTSDISNRARVLLSKWSKLLARNQAIKKPNGVKPSSDGQKAIMLSQSIGQFMVSESWHSNIDVPEDILALSNECSDNVRKGESSQSVKLLPPSSDDSKKPTLGVSSSQSRERRKVQLVEQPGQKSVSRSSQGTRAGPVSQGRPMSADDIQKAKMRALFMRSKYGKAGSSKESKETKIDSLNKPQTNQASIAACSAKVPTSLKIEDKKPLLLASKTTNRPEASYSKPKMDLKEPLWEKCKRVQIPWKTPAEVKLQDTWRVGAGENSKEVDVQKNRNRREKETIYKIVQEVPSNPKEPWDLEMDYDDTLTLEIPIEQLPDGDGAEIAVAPNQVATHIVQGVASTSTATAEPDLELLAVLLKNPELVFALTSGQSGSIPSDETVKLLDMIKRGGLNLGLSENTNGNYGMSVKAPEKVEVSLPSPTPLSDPRTSGWSTAASKNPFSRRPDRFIQSPAAVATTNSLSQIPITGTTVRQQPTVAAPSLRQLTTSSVSPYSLPQATNIVPEKQPSLAHSSVHMQTPSSDIGLTMKKNLITANASSVNLPGTHSSLAMRADGTNYLKPVPNLSVQQEGLSNSFSQPFMLPSPTPPSHSATPQRRHPQLVPEAHYTEPSYRNSVNSYPPQTEKSGHVSDMWRIRQDISSSYHSQRNHNNYNTMVGGSMQSGSWDRNNHGREEFESWSPENSPTRNPRYVPGRNFPESRMNHARNHRPEWSRQRGSSGHWDPGRQGNRRWHDQRR</sequence>
<feature type="domain" description="Homeobox" evidence="5">
    <location>
        <begin position="66"/>
        <end position="126"/>
    </location>
</feature>
<protein>
    <submittedName>
        <fullName evidence="7">Homeobox protein LUMINIDEPENDENS</fullName>
    </submittedName>
</protein>
<organism evidence="6 7">
    <name type="scientific">Abrus precatorius</name>
    <name type="common">Indian licorice</name>
    <name type="synonym">Glycine abrus</name>
    <dbReference type="NCBI Taxonomy" id="3816"/>
    <lineage>
        <taxon>Eukaryota</taxon>
        <taxon>Viridiplantae</taxon>
        <taxon>Streptophyta</taxon>
        <taxon>Embryophyta</taxon>
        <taxon>Tracheophyta</taxon>
        <taxon>Spermatophyta</taxon>
        <taxon>Magnoliopsida</taxon>
        <taxon>eudicotyledons</taxon>
        <taxon>Gunneridae</taxon>
        <taxon>Pentapetalae</taxon>
        <taxon>rosids</taxon>
        <taxon>fabids</taxon>
        <taxon>Fabales</taxon>
        <taxon>Fabaceae</taxon>
        <taxon>Papilionoideae</taxon>
        <taxon>50 kb inversion clade</taxon>
        <taxon>NPAAA clade</taxon>
        <taxon>indigoferoid/millettioid clade</taxon>
        <taxon>Abreae</taxon>
        <taxon>Abrus</taxon>
    </lineage>
</organism>
<keyword evidence="3 7" id="KW-0371">Homeobox</keyword>
<proteinExistence type="predicted"/>